<dbReference type="EMBL" id="BLLF01001960">
    <property type="protein sequence ID" value="GFH22064.1"/>
    <property type="molecule type" value="Genomic_DNA"/>
</dbReference>
<name>A0A699ZTH7_HAELA</name>
<evidence type="ECO:0000313" key="2">
    <source>
        <dbReference type="Proteomes" id="UP000485058"/>
    </source>
</evidence>
<proteinExistence type="predicted"/>
<keyword evidence="2" id="KW-1185">Reference proteome</keyword>
<sequence>MAAAAGLAASDCGCLRCCLIWAACGAEDLGHPAHHSHAWITLHERCCVSQELVVRELVLKPLNPFRAKAGCKLSLSAPEWSLVQHVPLSVWQHEPLAHAD</sequence>
<evidence type="ECO:0000313" key="1">
    <source>
        <dbReference type="EMBL" id="GFH22064.1"/>
    </source>
</evidence>
<protein>
    <submittedName>
        <fullName evidence="1">Uncharacterized protein</fullName>
    </submittedName>
</protein>
<dbReference type="AlphaFoldDB" id="A0A699ZTH7"/>
<dbReference type="Proteomes" id="UP000485058">
    <property type="component" value="Unassembled WGS sequence"/>
</dbReference>
<gene>
    <name evidence="1" type="ORF">HaLaN_19469</name>
</gene>
<accession>A0A699ZTH7</accession>
<comment type="caution">
    <text evidence="1">The sequence shown here is derived from an EMBL/GenBank/DDBJ whole genome shotgun (WGS) entry which is preliminary data.</text>
</comment>
<organism evidence="1 2">
    <name type="scientific">Haematococcus lacustris</name>
    <name type="common">Green alga</name>
    <name type="synonym">Haematococcus pluvialis</name>
    <dbReference type="NCBI Taxonomy" id="44745"/>
    <lineage>
        <taxon>Eukaryota</taxon>
        <taxon>Viridiplantae</taxon>
        <taxon>Chlorophyta</taxon>
        <taxon>core chlorophytes</taxon>
        <taxon>Chlorophyceae</taxon>
        <taxon>CS clade</taxon>
        <taxon>Chlamydomonadales</taxon>
        <taxon>Haematococcaceae</taxon>
        <taxon>Haematococcus</taxon>
    </lineage>
</organism>
<reference evidence="1 2" key="1">
    <citation type="submission" date="2020-02" db="EMBL/GenBank/DDBJ databases">
        <title>Draft genome sequence of Haematococcus lacustris strain NIES-144.</title>
        <authorList>
            <person name="Morimoto D."/>
            <person name="Nakagawa S."/>
            <person name="Yoshida T."/>
            <person name="Sawayama S."/>
        </authorList>
    </citation>
    <scope>NUCLEOTIDE SEQUENCE [LARGE SCALE GENOMIC DNA]</scope>
    <source>
        <strain evidence="1 2">NIES-144</strain>
    </source>
</reference>